<evidence type="ECO:0000313" key="3">
    <source>
        <dbReference type="EMBL" id="KIO30148.1"/>
    </source>
</evidence>
<dbReference type="InterPro" id="IPR041694">
    <property type="entry name" value="ADH_N_2"/>
</dbReference>
<dbReference type="EMBL" id="KN822975">
    <property type="protein sequence ID" value="KIO30148.1"/>
    <property type="molecule type" value="Genomic_DNA"/>
</dbReference>
<dbReference type="HOGENOM" id="CLU_026673_29_1_1"/>
<gene>
    <name evidence="3" type="ORF">M407DRAFT_20816</name>
</gene>
<dbReference type="Gene3D" id="3.90.180.10">
    <property type="entry name" value="Medium-chain alcohol dehydrogenases, catalytic domain"/>
    <property type="match status" value="1"/>
</dbReference>
<reference evidence="3 4" key="1">
    <citation type="submission" date="2014-04" db="EMBL/GenBank/DDBJ databases">
        <authorList>
            <consortium name="DOE Joint Genome Institute"/>
            <person name="Kuo A."/>
            <person name="Girlanda M."/>
            <person name="Perotto S."/>
            <person name="Kohler A."/>
            <person name="Nagy L.G."/>
            <person name="Floudas D."/>
            <person name="Copeland A."/>
            <person name="Barry K.W."/>
            <person name="Cichocki N."/>
            <person name="Veneault-Fourrey C."/>
            <person name="LaButti K."/>
            <person name="Lindquist E.A."/>
            <person name="Lipzen A."/>
            <person name="Lundell T."/>
            <person name="Morin E."/>
            <person name="Murat C."/>
            <person name="Sun H."/>
            <person name="Tunlid A."/>
            <person name="Henrissat B."/>
            <person name="Grigoriev I.V."/>
            <person name="Hibbett D.S."/>
            <person name="Martin F."/>
            <person name="Nordberg H.P."/>
            <person name="Cantor M.N."/>
            <person name="Hua S.X."/>
        </authorList>
    </citation>
    <scope>NUCLEOTIDE SEQUENCE [LARGE SCALE GENOMIC DNA]</scope>
    <source>
        <strain evidence="3 4">MUT 4182</strain>
    </source>
</reference>
<name>A0A0C3L8J6_9AGAM</name>
<dbReference type="InterPro" id="IPR036291">
    <property type="entry name" value="NAD(P)-bd_dom_sf"/>
</dbReference>
<protein>
    <recommendedName>
        <fullName evidence="2">Enoyl reductase (ER) domain-containing protein</fullName>
    </recommendedName>
</protein>
<dbReference type="SUPFAM" id="SSF50129">
    <property type="entry name" value="GroES-like"/>
    <property type="match status" value="1"/>
</dbReference>
<keyword evidence="4" id="KW-1185">Reference proteome</keyword>
<keyword evidence="1" id="KW-0560">Oxidoreductase</keyword>
<sequence>MSLTPNPTIIFVSATQGIPVPGQNLVYRQDITIDVDNEPLNGGILTKSVALGIDPWLRSRMVYEYKPNTPVLGYGIGVVLRSENPKFQVGDYVQARSHPFAHYAVLSEEAGTIRALKNDAGLPWTAYLGVLGLAGETAWVGYKAYAEATKGETIYISTGAGAVGSAVCQVAKAEGLRVIASAGSDTKVEFLKEIGVDVAFNYKKQDVGTVLKESGGIDIYWDNVGGKTLETVMGCMNRYGRIVVCGFASEYNLPPAEWHGNKSFFFALVKNLTINGFIIPDTIAKFGDFDFEAEVTKMVKEGRMKAREEPSDKLEDAMKMLGDCLIGANEGKGTNAKELDGQGITVLLNDAILADV</sequence>
<dbReference type="Gene3D" id="3.40.50.720">
    <property type="entry name" value="NAD(P)-binding Rossmann-like Domain"/>
    <property type="match status" value="1"/>
</dbReference>
<dbReference type="SMART" id="SM00829">
    <property type="entry name" value="PKS_ER"/>
    <property type="match status" value="1"/>
</dbReference>
<dbReference type="FunFam" id="3.40.50.720:FF:000121">
    <property type="entry name" value="Prostaglandin reductase 2"/>
    <property type="match status" value="1"/>
</dbReference>
<dbReference type="OrthoDB" id="809632at2759"/>
<evidence type="ECO:0000256" key="1">
    <source>
        <dbReference type="ARBA" id="ARBA00023002"/>
    </source>
</evidence>
<dbReference type="PANTHER" id="PTHR43205">
    <property type="entry name" value="PROSTAGLANDIN REDUCTASE"/>
    <property type="match status" value="1"/>
</dbReference>
<evidence type="ECO:0000259" key="2">
    <source>
        <dbReference type="SMART" id="SM00829"/>
    </source>
</evidence>
<feature type="domain" description="Enoyl reductase (ER)" evidence="2">
    <location>
        <begin position="22"/>
        <end position="326"/>
    </location>
</feature>
<dbReference type="InterPro" id="IPR020843">
    <property type="entry name" value="ER"/>
</dbReference>
<accession>A0A0C3L8J6</accession>
<dbReference type="CDD" id="cd05288">
    <property type="entry name" value="PGDH"/>
    <property type="match status" value="1"/>
</dbReference>
<dbReference type="AlphaFoldDB" id="A0A0C3L8J6"/>
<dbReference type="GO" id="GO:0016628">
    <property type="term" value="F:oxidoreductase activity, acting on the CH-CH group of donors, NAD or NADP as acceptor"/>
    <property type="evidence" value="ECO:0007669"/>
    <property type="project" value="InterPro"/>
</dbReference>
<dbReference type="Pfam" id="PF00107">
    <property type="entry name" value="ADH_zinc_N"/>
    <property type="match status" value="1"/>
</dbReference>
<dbReference type="STRING" id="1051891.A0A0C3L8J6"/>
<dbReference type="SUPFAM" id="SSF51735">
    <property type="entry name" value="NAD(P)-binding Rossmann-fold domains"/>
    <property type="match status" value="1"/>
</dbReference>
<dbReference type="Proteomes" id="UP000054248">
    <property type="component" value="Unassembled WGS sequence"/>
</dbReference>
<evidence type="ECO:0000313" key="4">
    <source>
        <dbReference type="Proteomes" id="UP000054248"/>
    </source>
</evidence>
<proteinExistence type="predicted"/>
<dbReference type="InterPro" id="IPR013149">
    <property type="entry name" value="ADH-like_C"/>
</dbReference>
<dbReference type="Pfam" id="PF16884">
    <property type="entry name" value="ADH_N_2"/>
    <property type="match status" value="1"/>
</dbReference>
<dbReference type="PANTHER" id="PTHR43205:SF7">
    <property type="entry name" value="PROSTAGLANDIN REDUCTASE 1"/>
    <property type="match status" value="1"/>
</dbReference>
<dbReference type="InterPro" id="IPR011032">
    <property type="entry name" value="GroES-like_sf"/>
</dbReference>
<reference evidence="4" key="2">
    <citation type="submission" date="2015-01" db="EMBL/GenBank/DDBJ databases">
        <title>Evolutionary Origins and Diversification of the Mycorrhizal Mutualists.</title>
        <authorList>
            <consortium name="DOE Joint Genome Institute"/>
            <consortium name="Mycorrhizal Genomics Consortium"/>
            <person name="Kohler A."/>
            <person name="Kuo A."/>
            <person name="Nagy L.G."/>
            <person name="Floudas D."/>
            <person name="Copeland A."/>
            <person name="Barry K.W."/>
            <person name="Cichocki N."/>
            <person name="Veneault-Fourrey C."/>
            <person name="LaButti K."/>
            <person name="Lindquist E.A."/>
            <person name="Lipzen A."/>
            <person name="Lundell T."/>
            <person name="Morin E."/>
            <person name="Murat C."/>
            <person name="Riley R."/>
            <person name="Ohm R."/>
            <person name="Sun H."/>
            <person name="Tunlid A."/>
            <person name="Henrissat B."/>
            <person name="Grigoriev I.V."/>
            <person name="Hibbett D.S."/>
            <person name="Martin F."/>
        </authorList>
    </citation>
    <scope>NUCLEOTIDE SEQUENCE [LARGE SCALE GENOMIC DNA]</scope>
    <source>
        <strain evidence="4">MUT 4182</strain>
    </source>
</reference>
<organism evidence="3 4">
    <name type="scientific">Tulasnella calospora MUT 4182</name>
    <dbReference type="NCBI Taxonomy" id="1051891"/>
    <lineage>
        <taxon>Eukaryota</taxon>
        <taxon>Fungi</taxon>
        <taxon>Dikarya</taxon>
        <taxon>Basidiomycota</taxon>
        <taxon>Agaricomycotina</taxon>
        <taxon>Agaricomycetes</taxon>
        <taxon>Cantharellales</taxon>
        <taxon>Tulasnellaceae</taxon>
        <taxon>Tulasnella</taxon>
    </lineage>
</organism>
<dbReference type="InterPro" id="IPR045010">
    <property type="entry name" value="MDR_fam"/>
</dbReference>